<dbReference type="RefSeq" id="WP_344815517.1">
    <property type="nucleotide sequence ID" value="NZ_BAABCT010000002.1"/>
</dbReference>
<gene>
    <name evidence="1" type="ORF">GCM10022389_08180</name>
</gene>
<dbReference type="PROSITE" id="PS51257">
    <property type="entry name" value="PROKAR_LIPOPROTEIN"/>
    <property type="match status" value="1"/>
</dbReference>
<organism evidence="1 2">
    <name type="scientific">Flavobacterium cheonanense</name>
    <dbReference type="NCBI Taxonomy" id="706183"/>
    <lineage>
        <taxon>Bacteria</taxon>
        <taxon>Pseudomonadati</taxon>
        <taxon>Bacteroidota</taxon>
        <taxon>Flavobacteriia</taxon>
        <taxon>Flavobacteriales</taxon>
        <taxon>Flavobacteriaceae</taxon>
        <taxon>Flavobacterium</taxon>
    </lineage>
</organism>
<dbReference type="EMBL" id="BAABCT010000002">
    <property type="protein sequence ID" value="GAA4065825.1"/>
    <property type="molecule type" value="Genomic_DNA"/>
</dbReference>
<sequence length="250" mass="29733">MKRLNLIILSVFNLFFGCKTNTDLSSEEIIYAENNYEFDRTIKLNIYSDSTYIFTSSEKDPRYEKIEKFKGFCFKRLDTIYFKPFEFELTDSEKAVIKNNFIEFIDGKYPLRIKIKKTNFPLKEEAYSEKQDSYSTFTFNSKFYDCFKEDVKPYDLSEKEINELEILLIKCIEENKSKMTRPITEYQKQVIAVKNLQGEIEVWVNCNCKEKNDEFQYSILDYNDGGDCHFNLKINLSKNTYSELYINGEA</sequence>
<reference evidence="2" key="1">
    <citation type="journal article" date="2019" name="Int. J. Syst. Evol. Microbiol.">
        <title>The Global Catalogue of Microorganisms (GCM) 10K type strain sequencing project: providing services to taxonomists for standard genome sequencing and annotation.</title>
        <authorList>
            <consortium name="The Broad Institute Genomics Platform"/>
            <consortium name="The Broad Institute Genome Sequencing Center for Infectious Disease"/>
            <person name="Wu L."/>
            <person name="Ma J."/>
        </authorList>
    </citation>
    <scope>NUCLEOTIDE SEQUENCE [LARGE SCALE GENOMIC DNA]</scope>
    <source>
        <strain evidence="2">JCM 17069</strain>
    </source>
</reference>
<accession>A0ABP7VFM7</accession>
<proteinExistence type="predicted"/>
<evidence type="ECO:0000313" key="2">
    <source>
        <dbReference type="Proteomes" id="UP001500367"/>
    </source>
</evidence>
<evidence type="ECO:0008006" key="3">
    <source>
        <dbReference type="Google" id="ProtNLM"/>
    </source>
</evidence>
<evidence type="ECO:0000313" key="1">
    <source>
        <dbReference type="EMBL" id="GAA4065825.1"/>
    </source>
</evidence>
<dbReference type="Proteomes" id="UP001500367">
    <property type="component" value="Unassembled WGS sequence"/>
</dbReference>
<name>A0ABP7VFM7_9FLAO</name>
<protein>
    <recommendedName>
        <fullName evidence="3">Lipoprotein</fullName>
    </recommendedName>
</protein>
<comment type="caution">
    <text evidence="1">The sequence shown here is derived from an EMBL/GenBank/DDBJ whole genome shotgun (WGS) entry which is preliminary data.</text>
</comment>
<keyword evidence="2" id="KW-1185">Reference proteome</keyword>